<evidence type="ECO:0000256" key="5">
    <source>
        <dbReference type="SAM" id="SignalP"/>
    </source>
</evidence>
<name>A0A806X6F3_9ENTR</name>
<evidence type="ECO:0000256" key="4">
    <source>
        <dbReference type="RuleBase" id="RU003744"/>
    </source>
</evidence>
<gene>
    <name evidence="7" type="ORF">AO703_15020</name>
</gene>
<reference evidence="8" key="1">
    <citation type="submission" date="2015-10" db="EMBL/GenBank/DDBJ databases">
        <title>Complete Genome Sequencing of Klebsiella sp. strain G5.</title>
        <authorList>
            <person name="Chan K.-G."/>
            <person name="Chen J.-W."/>
        </authorList>
    </citation>
    <scope>NUCLEOTIDE SEQUENCE [LARGE SCALE GENOMIC DNA]</scope>
    <source>
        <strain evidence="8">G5</strain>
    </source>
</reference>
<accession>A0A806X6F3</accession>
<evidence type="ECO:0000259" key="6">
    <source>
        <dbReference type="SMART" id="SM00062"/>
    </source>
</evidence>
<evidence type="ECO:0000256" key="3">
    <source>
        <dbReference type="ARBA" id="ARBA00022729"/>
    </source>
</evidence>
<protein>
    <submittedName>
        <fullName evidence="7">ABC transporter substrate-binding protein</fullName>
    </submittedName>
</protein>
<dbReference type="SMART" id="SM00062">
    <property type="entry name" value="PBPb"/>
    <property type="match status" value="1"/>
</dbReference>
<dbReference type="PANTHER" id="PTHR35936:SF13">
    <property type="entry name" value="HISTIDINE-BINDING PERIPLASMIC PROTEIN"/>
    <property type="match status" value="1"/>
</dbReference>
<dbReference type="PANTHER" id="PTHR35936">
    <property type="entry name" value="MEMBRANE-BOUND LYTIC MUREIN TRANSGLYCOSYLASE F"/>
    <property type="match status" value="1"/>
</dbReference>
<keyword evidence="3 5" id="KW-0732">Signal</keyword>
<evidence type="ECO:0000313" key="7">
    <source>
        <dbReference type="EMBL" id="ALR77556.1"/>
    </source>
</evidence>
<dbReference type="EMBL" id="CP012871">
    <property type="protein sequence ID" value="ALR77556.1"/>
    <property type="molecule type" value="Genomic_DNA"/>
</dbReference>
<organism evidence="7 8">
    <name type="scientific">[Enterobacter] lignolyticus</name>
    <dbReference type="NCBI Taxonomy" id="1334193"/>
    <lineage>
        <taxon>Bacteria</taxon>
        <taxon>Pseudomonadati</taxon>
        <taxon>Pseudomonadota</taxon>
        <taxon>Gammaproteobacteria</taxon>
        <taxon>Enterobacterales</taxon>
        <taxon>Enterobacteriaceae</taxon>
        <taxon>Pluralibacter</taxon>
    </lineage>
</organism>
<dbReference type="OrthoDB" id="9768183at2"/>
<dbReference type="Gene3D" id="3.40.190.10">
    <property type="entry name" value="Periplasmic binding protein-like II"/>
    <property type="match status" value="2"/>
</dbReference>
<dbReference type="KEGG" id="kle:AO703_15020"/>
<comment type="similarity">
    <text evidence="2 4">Belongs to the bacterial solute-binding protein 3 family.</text>
</comment>
<dbReference type="Proteomes" id="UP000069162">
    <property type="component" value="Chromosome"/>
</dbReference>
<feature type="signal peptide" evidence="5">
    <location>
        <begin position="1"/>
        <end position="21"/>
    </location>
</feature>
<evidence type="ECO:0000313" key="8">
    <source>
        <dbReference type="Proteomes" id="UP000069162"/>
    </source>
</evidence>
<comment type="subcellular location">
    <subcellularLocation>
        <location evidence="1">Cell envelope</location>
    </subcellularLocation>
</comment>
<dbReference type="InterPro" id="IPR018313">
    <property type="entry name" value="SBP_3_CS"/>
</dbReference>
<proteinExistence type="inferred from homology"/>
<dbReference type="GO" id="GO:0030288">
    <property type="term" value="C:outer membrane-bounded periplasmic space"/>
    <property type="evidence" value="ECO:0007669"/>
    <property type="project" value="UniProtKB-ARBA"/>
</dbReference>
<evidence type="ECO:0000256" key="1">
    <source>
        <dbReference type="ARBA" id="ARBA00004196"/>
    </source>
</evidence>
<dbReference type="InterPro" id="IPR001638">
    <property type="entry name" value="Solute-binding_3/MltF_N"/>
</dbReference>
<feature type="domain" description="Solute-binding protein family 3/N-terminal" evidence="6">
    <location>
        <begin position="26"/>
        <end position="255"/>
    </location>
</feature>
<feature type="chain" id="PRO_5032869264" evidence="5">
    <location>
        <begin position="22"/>
        <end position="260"/>
    </location>
</feature>
<sequence length="260" mass="28194">MKKQLIPLLFTLISVSGASFAGSITEIRFGVDPTFPPFESKTTDGHIVGFDIDLGNAICQKLQAKCSWVESNFDGIIPALKAKKFDAILSAMYVTEKRKEQLAFSDKIYSGPIFVVARKNTITATDAGALKNKTIGVEQGSVQETYANKYWRNAGVNVVAYQGADQIIPDLESGRIDAAALAGVMAEYSFLNKEQGKDFTFVGNALQDKTLFTNGAAIGLRKEDTELQQAINGAIAQIIADGTYKKLAAKYFTFDIYAGS</sequence>
<dbReference type="RefSeq" id="WP_062741624.1">
    <property type="nucleotide sequence ID" value="NZ_CP012871.1"/>
</dbReference>
<dbReference type="SUPFAM" id="SSF53850">
    <property type="entry name" value="Periplasmic binding protein-like II"/>
    <property type="match status" value="1"/>
</dbReference>
<dbReference type="Pfam" id="PF00497">
    <property type="entry name" value="SBP_bac_3"/>
    <property type="match status" value="1"/>
</dbReference>
<evidence type="ECO:0000256" key="2">
    <source>
        <dbReference type="ARBA" id="ARBA00010333"/>
    </source>
</evidence>
<dbReference type="AlphaFoldDB" id="A0A806X6F3"/>
<dbReference type="PROSITE" id="PS01039">
    <property type="entry name" value="SBP_BACTERIAL_3"/>
    <property type="match status" value="1"/>
</dbReference>